<proteinExistence type="predicted"/>
<dbReference type="EMBL" id="CM037151">
    <property type="protein sequence ID" value="KAH7844915.1"/>
    <property type="molecule type" value="Genomic_DNA"/>
</dbReference>
<name>A0ACB7XWK4_9ERIC</name>
<sequence length="446" mass="49223">MEGHGEHSAISRCISFRADNCFSNTIDFYTIPDPFGFSSHGKNNNDVVLEPFLMSKSVPVSSKFVSVGPSLFCVGGFHNQIGKSVSKIYQLDTVHAAAGEDDDSAVMMLCPRMGHQVVVMDGKLYTMGGHDKSGIWGECFDPSSKKSSPLPLPPSDQLQKWGGVAIIAAPLHSSKKILVASLFPSPLDVVFLYRIEDKVWEELDHRVDFSAVRGEAAVLRNSTTLCFIRRMQVCAYDLVLRKWFISTVEGLDKVGKVEDRGMNYYSLFRLDDNHLCLLWQDYLGRPPLGILHFTKVQVSIDQGSCGEFIFKAFVVSSQSYEIERGAGIVTGLAYGFGEGDDGRTEAVDVTAPNWVPVQGRTGVGSSDGHAQSLKPIERNREGEGEDDRKKKTKTKKTKSKTNSGIEPRVGVELPKVEVRYNNLRVEAKCEDGKMACEKMVTCEDGD</sequence>
<reference evidence="1 2" key="1">
    <citation type="journal article" date="2021" name="Hortic Res">
        <title>High-quality reference genome and annotation aids understanding of berry development for evergreen blueberry (Vaccinium darrowii).</title>
        <authorList>
            <person name="Yu J."/>
            <person name="Hulse-Kemp A.M."/>
            <person name="Babiker E."/>
            <person name="Staton M."/>
        </authorList>
    </citation>
    <scope>NUCLEOTIDE SEQUENCE [LARGE SCALE GENOMIC DNA]</scope>
    <source>
        <strain evidence="2">cv. NJ 8807/NJ 8810</strain>
        <tissue evidence="1">Young leaf</tissue>
    </source>
</reference>
<organism evidence="1 2">
    <name type="scientific">Vaccinium darrowii</name>
    <dbReference type="NCBI Taxonomy" id="229202"/>
    <lineage>
        <taxon>Eukaryota</taxon>
        <taxon>Viridiplantae</taxon>
        <taxon>Streptophyta</taxon>
        <taxon>Embryophyta</taxon>
        <taxon>Tracheophyta</taxon>
        <taxon>Spermatophyta</taxon>
        <taxon>Magnoliopsida</taxon>
        <taxon>eudicotyledons</taxon>
        <taxon>Gunneridae</taxon>
        <taxon>Pentapetalae</taxon>
        <taxon>asterids</taxon>
        <taxon>Ericales</taxon>
        <taxon>Ericaceae</taxon>
        <taxon>Vaccinioideae</taxon>
        <taxon>Vaccinieae</taxon>
        <taxon>Vaccinium</taxon>
    </lineage>
</organism>
<dbReference type="Proteomes" id="UP000828048">
    <property type="component" value="Chromosome 1"/>
</dbReference>
<evidence type="ECO:0000313" key="1">
    <source>
        <dbReference type="EMBL" id="KAH7844915.1"/>
    </source>
</evidence>
<protein>
    <submittedName>
        <fullName evidence="1">Uncharacterized protein</fullName>
    </submittedName>
</protein>
<keyword evidence="2" id="KW-1185">Reference proteome</keyword>
<gene>
    <name evidence="1" type="ORF">Vadar_033060</name>
</gene>
<evidence type="ECO:0000313" key="2">
    <source>
        <dbReference type="Proteomes" id="UP000828048"/>
    </source>
</evidence>
<accession>A0ACB7XWK4</accession>
<comment type="caution">
    <text evidence="1">The sequence shown here is derived from an EMBL/GenBank/DDBJ whole genome shotgun (WGS) entry which is preliminary data.</text>
</comment>